<organism evidence="1 2">
    <name type="scientific">Trametes sanguinea</name>
    <dbReference type="NCBI Taxonomy" id="158606"/>
    <lineage>
        <taxon>Eukaryota</taxon>
        <taxon>Fungi</taxon>
        <taxon>Dikarya</taxon>
        <taxon>Basidiomycota</taxon>
        <taxon>Agaricomycotina</taxon>
        <taxon>Agaricomycetes</taxon>
        <taxon>Polyporales</taxon>
        <taxon>Polyporaceae</taxon>
        <taxon>Trametes</taxon>
    </lineage>
</organism>
<evidence type="ECO:0000313" key="1">
    <source>
        <dbReference type="EMBL" id="KAJ3004864.1"/>
    </source>
</evidence>
<gene>
    <name evidence="1" type="ORF">NUW54_g4607</name>
</gene>
<dbReference type="Proteomes" id="UP001144978">
    <property type="component" value="Unassembled WGS sequence"/>
</dbReference>
<proteinExistence type="predicted"/>
<name>A0ACC1PXG5_9APHY</name>
<reference evidence="1" key="1">
    <citation type="submission" date="2022-08" db="EMBL/GenBank/DDBJ databases">
        <title>Genome Sequence of Pycnoporus sanguineus.</title>
        <authorList>
            <person name="Buettner E."/>
        </authorList>
    </citation>
    <scope>NUCLEOTIDE SEQUENCE</scope>
    <source>
        <strain evidence="1">CG-C14</strain>
    </source>
</reference>
<comment type="caution">
    <text evidence="1">The sequence shown here is derived from an EMBL/GenBank/DDBJ whole genome shotgun (WGS) entry which is preliminary data.</text>
</comment>
<evidence type="ECO:0000313" key="2">
    <source>
        <dbReference type="Proteomes" id="UP001144978"/>
    </source>
</evidence>
<keyword evidence="2" id="KW-1185">Reference proteome</keyword>
<sequence length="184" mass="20565">MSELGYNIWGTIAGVVGILGLIPVFLAWLQTRLPSKKLPILIQSHQELETLFATAIRDGLFSDEHDLYQFNRNIWAMTGEVEDIRAEVYAARTWRADVRNWARGLSGRIWTVCEGLDSIKMKLAGRNSHERKRLASEMVHTDLPLAIGCAGEPGPIPYSASLAHDTQDHTHCPPNITLDRPVPV</sequence>
<dbReference type="EMBL" id="JANSHE010001066">
    <property type="protein sequence ID" value="KAJ3004864.1"/>
    <property type="molecule type" value="Genomic_DNA"/>
</dbReference>
<protein>
    <submittedName>
        <fullName evidence="1">Uncharacterized protein</fullName>
    </submittedName>
</protein>
<accession>A0ACC1PXG5</accession>